<evidence type="ECO:0000313" key="8">
    <source>
        <dbReference type="Proteomes" id="UP001446871"/>
    </source>
</evidence>
<dbReference type="Pfam" id="PF22939">
    <property type="entry name" value="WHD_GPIID"/>
    <property type="match status" value="1"/>
</dbReference>
<dbReference type="EMBL" id="JAQQWM010000003">
    <property type="protein sequence ID" value="KAK8073040.1"/>
    <property type="molecule type" value="Genomic_DNA"/>
</dbReference>
<dbReference type="InterPro" id="IPR007751">
    <property type="entry name" value="DUF676_lipase-like"/>
</dbReference>
<gene>
    <name evidence="7" type="ORF">PG996_006388</name>
</gene>
<proteinExistence type="inferred from homology"/>
<evidence type="ECO:0000259" key="5">
    <source>
        <dbReference type="Pfam" id="PF22939"/>
    </source>
</evidence>
<dbReference type="InterPro" id="IPR001680">
    <property type="entry name" value="WD40_rpt"/>
</dbReference>
<dbReference type="Gene3D" id="3.40.50.1820">
    <property type="entry name" value="alpha/beta hydrolase"/>
    <property type="match status" value="1"/>
</dbReference>
<feature type="domain" description="DUF676" evidence="4">
    <location>
        <begin position="72"/>
        <end position="226"/>
    </location>
</feature>
<sequence length="1559" mass="175219">HEKNSRGIAPERRASDTSLPSYGESVARSSSVSLAFSRFSLSRNRVSDAPQDTWGPHGLRLLYSAPEPLVDIIFVHGLRGGSVKTWCKDEDLRLFWPKAWIPREPDLQDVRIQSFGYNADWANSKETSLDIHDFGRSLFGEMTTSPYLRRHKDTPIIMVGHSMGGLVIKKAFLLAQKDHRFKDLADRIRCMFFLATPHRGCDSAKTLNTVLRASTVLSGREYIHELTRNSTSLQIISDEFRSFADNLQIWSFYETQKTKIGATSSVFVVDRDSAVLGYRNETAQPVNADHRNICKFDGPFDPNYLVVRNSLSKAVEDLLGNVLTQKADETRTHLDRLETYLNIAHSPEDDLHNLESMKADNSCSWVTELNAFQKWRDTQNEQGQAFWLTGVLGSGKSMATGHVIRHLQSLGFDVSYYFLKHSRKEQRSISGMLRNLAYQMAIANPVIRQRLCLMEESGVPFDKDDERAIWRKIFVNEIFKVPLSRCDQDLPLINRLDPAFMVNVYFSSRRLPSFEKGFSCLKDRLLSHEMNIQDTLQDINSYIADRLESLEIVVDQPHEFISKMVTKANGSFLWTRLAFEELEQVYSEDSIDDVLGEIPEGMTALYHRILESMEKNTREANITKAILAWTVCGVRNLRVPELQVALKLDLRSNIPNMQRTVEGLCGQLVRIDKNGVIQLVHSTARDFLLDRSLESTLAVRGTDTQGRLAKVCLEYLCSPELRPPRGRALISHLKEVQSPFADYAATCWSEHLYSASSSDDSLLGLVYRFFQTNVLTWIEIVASRKKNLYFLTRAAKNMQNYLDRRAKYTSPLGPEYAALSGWATDLVRLTAKFGRNLTNDPSAIHYIIPPFCPTSSRAYMHADASRGLMSVSGFQNTSWDDCICCLEHRGTRATSLAGTDNMFVIGLRSGHAELFHGATCQEKCSVLHGELIRVTEFDNSGSRLVTSGNRTMKMWTVDGDLLWSLDHTDPPVKIRFSQNDGTVAIVTKSSTAFHLSPLDGSMVSVDAYSYDGIEKRQLRQFSRQAILSCSISPDLRVLAMAYRGRPLQLWSLENDVLLGACEKEALSISEALFNPNPEVEMVAVTYQDGELTLFDIWSQYELASVAGEAYTMVCTPDGRTLATGDMVGTIKLWDFETLSLLYCIRSPDYEVKSLAFSGDGLRLYDIRDQKTKVWEPAALVRKSINDDSSISDSLAGHEPVTVGSYAEVIEITVMLVASDTIFVGKDDGTISTYDGSTGDICNVIYSHKRHVLPTRMSWNKSCSLLATADASSIVQVWRLSGSTSKGNTPEAIYKVKEIRAKSAIHDISISPCGSFLMIQDQDTINIHSLEEKDTTSCWELPLTETMEPADVWCRWLKTAENGPELLLSIDHDADFSSHQISIDGALLTTKINVDLRDHMGLLIKGRIKEIYLDSSEPFMIVEVTASNEGSPPPGLLVFRTADLREACKGEVEEIPQSRLEPIAWLSKPQARMLLGFYQNSLVFLDDELWVRTLSLTSLLKEKAATQVLSHADSIRHFLIPYEFIGGSQGLKGMVTHAGNVVFPRLGELVVIRDGLKWKF</sequence>
<dbReference type="Gene3D" id="2.130.10.10">
    <property type="entry name" value="YVTN repeat-like/Quinoprotein amine dehydrogenase"/>
    <property type="match status" value="2"/>
</dbReference>
<evidence type="ECO:0000256" key="3">
    <source>
        <dbReference type="SAM" id="MobiDB-lite"/>
    </source>
</evidence>
<dbReference type="Proteomes" id="UP001446871">
    <property type="component" value="Unassembled WGS sequence"/>
</dbReference>
<feature type="domain" description="Nephrocystin 3-like N-terminal" evidence="6">
    <location>
        <begin position="362"/>
        <end position="479"/>
    </location>
</feature>
<dbReference type="SMART" id="SM00320">
    <property type="entry name" value="WD40"/>
    <property type="match status" value="7"/>
</dbReference>
<feature type="domain" description="GPI inositol-deacylase winged helix" evidence="5">
    <location>
        <begin position="610"/>
        <end position="699"/>
    </location>
</feature>
<reference evidence="7 8" key="1">
    <citation type="submission" date="2023-01" db="EMBL/GenBank/DDBJ databases">
        <title>Analysis of 21 Apiospora genomes using comparative genomics revels a genus with tremendous synthesis potential of carbohydrate active enzymes and secondary metabolites.</title>
        <authorList>
            <person name="Sorensen T."/>
        </authorList>
    </citation>
    <scope>NUCLEOTIDE SEQUENCE [LARGE SCALE GENOMIC DNA]</scope>
    <source>
        <strain evidence="7 8">CBS 83171</strain>
    </source>
</reference>
<dbReference type="InterPro" id="IPR056884">
    <property type="entry name" value="NPHP3-like_N"/>
</dbReference>
<feature type="compositionally biased region" description="Basic and acidic residues" evidence="3">
    <location>
        <begin position="1"/>
        <end position="15"/>
    </location>
</feature>
<dbReference type="Pfam" id="PF24883">
    <property type="entry name" value="NPHP3_N"/>
    <property type="match status" value="1"/>
</dbReference>
<evidence type="ECO:0000259" key="4">
    <source>
        <dbReference type="Pfam" id="PF05057"/>
    </source>
</evidence>
<dbReference type="SUPFAM" id="SSF53474">
    <property type="entry name" value="alpha/beta-Hydrolases"/>
    <property type="match status" value="1"/>
</dbReference>
<dbReference type="PANTHER" id="PTHR10039:SF16">
    <property type="entry name" value="GPI INOSITOL-DEACYLASE"/>
    <property type="match status" value="1"/>
</dbReference>
<name>A0ABR1VS89_9PEZI</name>
<keyword evidence="2" id="KW-0677">Repeat</keyword>
<dbReference type="InterPro" id="IPR029058">
    <property type="entry name" value="AB_hydrolase_fold"/>
</dbReference>
<dbReference type="SUPFAM" id="SSF50998">
    <property type="entry name" value="Quinoprotein alcohol dehydrogenase-like"/>
    <property type="match status" value="1"/>
</dbReference>
<dbReference type="PANTHER" id="PTHR10039">
    <property type="entry name" value="AMELOGENIN"/>
    <property type="match status" value="1"/>
</dbReference>
<keyword evidence="8" id="KW-1185">Reference proteome</keyword>
<comment type="caution">
    <text evidence="7">The sequence shown here is derived from an EMBL/GenBank/DDBJ whole genome shotgun (WGS) entry which is preliminary data.</text>
</comment>
<dbReference type="Pfam" id="PF05057">
    <property type="entry name" value="DUF676"/>
    <property type="match status" value="1"/>
</dbReference>
<feature type="non-terminal residue" evidence="7">
    <location>
        <position position="1"/>
    </location>
</feature>
<organism evidence="7 8">
    <name type="scientific">Apiospora saccharicola</name>
    <dbReference type="NCBI Taxonomy" id="335842"/>
    <lineage>
        <taxon>Eukaryota</taxon>
        <taxon>Fungi</taxon>
        <taxon>Dikarya</taxon>
        <taxon>Ascomycota</taxon>
        <taxon>Pezizomycotina</taxon>
        <taxon>Sordariomycetes</taxon>
        <taxon>Xylariomycetidae</taxon>
        <taxon>Amphisphaeriales</taxon>
        <taxon>Apiosporaceae</taxon>
        <taxon>Apiospora</taxon>
    </lineage>
</organism>
<dbReference type="InterPro" id="IPR015943">
    <property type="entry name" value="WD40/YVTN_repeat-like_dom_sf"/>
</dbReference>
<evidence type="ECO:0000313" key="7">
    <source>
        <dbReference type="EMBL" id="KAK8073040.1"/>
    </source>
</evidence>
<protein>
    <submittedName>
        <fullName evidence="7">NACHT and WD domain protein</fullName>
    </submittedName>
</protein>
<evidence type="ECO:0000256" key="1">
    <source>
        <dbReference type="ARBA" id="ARBA00007920"/>
    </source>
</evidence>
<dbReference type="InterPro" id="IPR011047">
    <property type="entry name" value="Quinoprotein_ADH-like_sf"/>
</dbReference>
<comment type="similarity">
    <text evidence="1">Belongs to the putative lipase ROG1 family.</text>
</comment>
<feature type="region of interest" description="Disordered" evidence="3">
    <location>
        <begin position="1"/>
        <end position="24"/>
    </location>
</feature>
<evidence type="ECO:0000259" key="6">
    <source>
        <dbReference type="Pfam" id="PF24883"/>
    </source>
</evidence>
<dbReference type="InterPro" id="IPR054471">
    <property type="entry name" value="GPIID_WHD"/>
</dbReference>
<evidence type="ECO:0000256" key="2">
    <source>
        <dbReference type="ARBA" id="ARBA00022737"/>
    </source>
</evidence>
<accession>A0ABR1VS89</accession>